<proteinExistence type="predicted"/>
<accession>A0A6N3CQK8</accession>
<evidence type="ECO:0000313" key="2">
    <source>
        <dbReference type="EMBL" id="VYU19286.1"/>
    </source>
</evidence>
<protein>
    <submittedName>
        <fullName evidence="2">Uncharacterized protein</fullName>
    </submittedName>
</protein>
<feature type="chain" id="PRO_5027006460" evidence="1">
    <location>
        <begin position="24"/>
        <end position="1231"/>
    </location>
</feature>
<gene>
    <name evidence="2" type="ORF">PCLFYP37_02152</name>
</gene>
<feature type="signal peptide" evidence="1">
    <location>
        <begin position="1"/>
        <end position="23"/>
    </location>
</feature>
<sequence>MKNRLLAVMALCGATSSTLPLWAAWEDPELQFVEPNLTADETGGGVYYIYHVATQKFMTNGQPYGTRLVVAETGQEMTLSYGEDYELANLPESNDDYFTGKGWRLSMMNAPSNGGYHELFINPGGAEIFVDHNKTGHILWKIVKEGDVYRIKVIDEDKIYGVEANGGLYANSYMAVNEGKTTVDPLIDKNTAGYENAKDEWKFVASETYEVFQAKKLLKVQLEAADAIGFTEYADYATLYNKADATVEAIEKAVEDLKADIIDYGYSVATEDNPLDVTEKFVKEPSFANSTDGWDITQGSGANYQRKTGDRFENGAGSLPEGLALENFYECATNNGSNMPDWSIKQKVEGLPDGKYRVGAWILTNKLPTEDAPTPKGLFLYAQSLAGEKKVEATDPAETANEGRGYGTWHHYTVDVDVIGGIITIGYVVQGANSTWSAVDNFTLEYMGKSGSSEVNIREILNQNIGSAEAQYAQYTGANKAFSESEKVKYEEMIAAAKEAYQNTSMDDGALTGVITSLLARMDTLANNVAAYETLAQKIEALNKAYDETPYANDGLEDYEVYLDEVLQAGYDNGTFDVTELDSIQPRADRIFRESVVKALADGTTDNVTGLMVNPNFAGSNDGWTKTGDGDFKNDGTRVSEVWNGQNWEVYQEISNLPQGSYKITMQGFYSPSSGNENNWHEGWGQEGDETNNILGYLFGNDASEPLLHVTACPQEENVAENCEEVTWTDDASLAGKWLCHGKNSAQEIFEQNSENYLNATTCYVGEDGKLRIGVKMSGVSWGQAWVIFDNFQVEYLGADNMEGAQTALDALVREANGMLASEVLTTQEAKDGLNKAIEAASAVGELTPEVYKEQTEALNAAIKFGQESMDAATALEDKVTAHDKKLSGTGEASYEEYSNTEGYDELYDLTIEIFDKIDGEGIFTTLDEINDYSVRLDKTYSKMLSGHIDFTTANKDEPVDATGLIVNPSFQTKTENDKGEIVDAASADGWVGATLDENSSSKVTGSMNYEIFSDSCEIYQPLYNMPAGYYRVVMNGFYRAGGFIEAGVARRDSADAQNTELFIECGEDKWAEKLPSIFEHVSELKYDGTDVALPDSLFPNSDMLYHFIVDKVAGAKLAFEDDAYEVNFSFYVAEGKEPVLGVRKTGMLTNDWTCFDNFRLYYLGDGDANKPDDFVDSVEGIAAEGVITVVNSEWYTLNGVRISEPKQRGIYIRKDAMSDGTKKVVKVMVH</sequence>
<keyword evidence="1" id="KW-0732">Signal</keyword>
<name>A0A6N3CQK8_9BACT</name>
<dbReference type="RefSeq" id="WP_412442618.1">
    <property type="nucleotide sequence ID" value="NZ_CACRUT010000015.1"/>
</dbReference>
<evidence type="ECO:0000256" key="1">
    <source>
        <dbReference type="SAM" id="SignalP"/>
    </source>
</evidence>
<dbReference type="EMBL" id="CACRUT010000015">
    <property type="protein sequence ID" value="VYU19286.1"/>
    <property type="molecule type" value="Genomic_DNA"/>
</dbReference>
<dbReference type="AlphaFoldDB" id="A0A6N3CQK8"/>
<organism evidence="2">
    <name type="scientific">Paraprevotella clara</name>
    <dbReference type="NCBI Taxonomy" id="454154"/>
    <lineage>
        <taxon>Bacteria</taxon>
        <taxon>Pseudomonadati</taxon>
        <taxon>Bacteroidota</taxon>
        <taxon>Bacteroidia</taxon>
        <taxon>Bacteroidales</taxon>
        <taxon>Prevotellaceae</taxon>
        <taxon>Paraprevotella</taxon>
    </lineage>
</organism>
<reference evidence="2" key="1">
    <citation type="submission" date="2019-11" db="EMBL/GenBank/DDBJ databases">
        <authorList>
            <person name="Feng L."/>
        </authorList>
    </citation>
    <scope>NUCLEOTIDE SEQUENCE</scope>
    <source>
        <strain evidence="2">PclaraLFYP37</strain>
    </source>
</reference>